<comment type="caution">
    <text evidence="3">The sequence shown here is derived from an EMBL/GenBank/DDBJ whole genome shotgun (WGS) entry which is preliminary data.</text>
</comment>
<evidence type="ECO:0000313" key="4">
    <source>
        <dbReference type="Proteomes" id="UP000218231"/>
    </source>
</evidence>
<evidence type="ECO:0000256" key="1">
    <source>
        <dbReference type="SAM" id="MobiDB-lite"/>
    </source>
</evidence>
<sequence>MALNMWKRADIQDLDAEDQQKKTNFGSAMGDIVNSIKPMAFYKDTWFWLFIASLLVLLFSIALNIYQKLENAHFSRLDCGLFDPYCVYGANRLRYELKVMRGTEDVEEETKHEEHNGKDHWSKTTRRLKKSVTQVAGSLSVTVEKETPATYNGPSTSSCQEISE</sequence>
<dbReference type="EMBL" id="LIAE01007537">
    <property type="protein sequence ID" value="PAV78689.1"/>
    <property type="molecule type" value="Genomic_DNA"/>
</dbReference>
<evidence type="ECO:0000313" key="3">
    <source>
        <dbReference type="EMBL" id="PAV78689.1"/>
    </source>
</evidence>
<keyword evidence="2" id="KW-0812">Transmembrane</keyword>
<feature type="transmembrane region" description="Helical" evidence="2">
    <location>
        <begin position="46"/>
        <end position="66"/>
    </location>
</feature>
<dbReference type="Proteomes" id="UP000218231">
    <property type="component" value="Unassembled WGS sequence"/>
</dbReference>
<keyword evidence="2" id="KW-1133">Transmembrane helix</keyword>
<feature type="compositionally biased region" description="Basic and acidic residues" evidence="1">
    <location>
        <begin position="106"/>
        <end position="122"/>
    </location>
</feature>
<evidence type="ECO:0000256" key="2">
    <source>
        <dbReference type="SAM" id="Phobius"/>
    </source>
</evidence>
<accession>A0A2A2KXX8</accession>
<keyword evidence="4" id="KW-1185">Reference proteome</keyword>
<feature type="region of interest" description="Disordered" evidence="1">
    <location>
        <begin position="106"/>
        <end position="128"/>
    </location>
</feature>
<name>A0A2A2KXX8_9BILA</name>
<proteinExistence type="predicted"/>
<protein>
    <submittedName>
        <fullName evidence="3">Uncharacterized protein</fullName>
    </submittedName>
</protein>
<keyword evidence="2" id="KW-0472">Membrane</keyword>
<reference evidence="3 4" key="1">
    <citation type="journal article" date="2017" name="Curr. Biol.">
        <title>Genome architecture and evolution of a unichromosomal asexual nematode.</title>
        <authorList>
            <person name="Fradin H."/>
            <person name="Zegar C."/>
            <person name="Gutwein M."/>
            <person name="Lucas J."/>
            <person name="Kovtun M."/>
            <person name="Corcoran D."/>
            <person name="Baugh L.R."/>
            <person name="Kiontke K."/>
            <person name="Gunsalus K."/>
            <person name="Fitch D.H."/>
            <person name="Piano F."/>
        </authorList>
    </citation>
    <scope>NUCLEOTIDE SEQUENCE [LARGE SCALE GENOMIC DNA]</scope>
    <source>
        <strain evidence="3">PF1309</strain>
    </source>
</reference>
<organism evidence="3 4">
    <name type="scientific">Diploscapter pachys</name>
    <dbReference type="NCBI Taxonomy" id="2018661"/>
    <lineage>
        <taxon>Eukaryota</taxon>
        <taxon>Metazoa</taxon>
        <taxon>Ecdysozoa</taxon>
        <taxon>Nematoda</taxon>
        <taxon>Chromadorea</taxon>
        <taxon>Rhabditida</taxon>
        <taxon>Rhabditina</taxon>
        <taxon>Rhabditomorpha</taxon>
        <taxon>Rhabditoidea</taxon>
        <taxon>Rhabditidae</taxon>
        <taxon>Diploscapter</taxon>
    </lineage>
</organism>
<gene>
    <name evidence="3" type="ORF">WR25_21216</name>
</gene>
<dbReference type="AlphaFoldDB" id="A0A2A2KXX8"/>